<name>A0A1E5UC77_9FLAO</name>
<organism evidence="8 9">
    <name type="scientific">Cloacibacterium normanense</name>
    <dbReference type="NCBI Taxonomy" id="237258"/>
    <lineage>
        <taxon>Bacteria</taxon>
        <taxon>Pseudomonadati</taxon>
        <taxon>Bacteroidota</taxon>
        <taxon>Flavobacteriia</taxon>
        <taxon>Flavobacteriales</taxon>
        <taxon>Weeksellaceae</taxon>
    </lineage>
</organism>
<dbReference type="AlphaFoldDB" id="A0A1E5UC77"/>
<dbReference type="RefSeq" id="WP_069799763.1">
    <property type="nucleotide sequence ID" value="NZ_CP034157.1"/>
</dbReference>
<evidence type="ECO:0000256" key="7">
    <source>
        <dbReference type="ARBA" id="ARBA00023237"/>
    </source>
</evidence>
<evidence type="ECO:0000256" key="6">
    <source>
        <dbReference type="ARBA" id="ARBA00023136"/>
    </source>
</evidence>
<sequence length="449" mass="50074">MKKIFSLVLLSAFSLGFSQKKWSLQECVDYAVKNNLQVISNQYNADIQAKNLEISKRDKLPSVSGSFNNNMSFGTTQGFQGSIGRNDNFNNSASVGANMQLYNNGRLKKSAEKSQYDLEASLLDAERVKNDISLQIAQQYLQVLLNKEVKKISDEAVANAEKVLSRAKITTEVGTTPKTVEAEATAGLAREKQRQKSAEIDIQRSLFSLAMLLQLKDYQNFDVQEVPLPSSLEAPLNSTENIVEKAFENQPQVKAAETRILSAQKQTEIAKTAFYPSVSAFAGLSTFYFYKVSPTLNPTTGQEIDVEYDSFFKQYKDNFGQNIGVSANIPIFNKGITKLQVEQAKISESIAKNTLEQQKVEVQQNVQRAYFDANANYENYLAALEAEKSTKLALEFAEKSYEAGRATIYDLNNARNNYINAQGSVSQAKYNFIFSTKLLNFYAGIPLSL</sequence>
<dbReference type="InterPro" id="IPR051906">
    <property type="entry name" value="TolC-like"/>
</dbReference>
<dbReference type="InterPro" id="IPR003423">
    <property type="entry name" value="OMP_efflux"/>
</dbReference>
<evidence type="ECO:0000256" key="3">
    <source>
        <dbReference type="ARBA" id="ARBA00022448"/>
    </source>
</evidence>
<dbReference type="PANTHER" id="PTHR30026">
    <property type="entry name" value="OUTER MEMBRANE PROTEIN TOLC"/>
    <property type="match status" value="1"/>
</dbReference>
<reference evidence="8 9" key="1">
    <citation type="submission" date="2016-09" db="EMBL/GenBank/DDBJ databases">
        <authorList>
            <person name="Capua I."/>
            <person name="De Benedictis P."/>
            <person name="Joannis T."/>
            <person name="Lombin L.H."/>
            <person name="Cattoli G."/>
        </authorList>
    </citation>
    <scope>NUCLEOTIDE SEQUENCE [LARGE SCALE GENOMIC DNA]</scope>
    <source>
        <strain evidence="8 9">NRS-1</strain>
    </source>
</reference>
<comment type="caution">
    <text evidence="8">The sequence shown here is derived from an EMBL/GenBank/DDBJ whole genome shotgun (WGS) entry which is preliminary data.</text>
</comment>
<comment type="subcellular location">
    <subcellularLocation>
        <location evidence="1">Cell outer membrane</location>
    </subcellularLocation>
</comment>
<protein>
    <submittedName>
        <fullName evidence="8">Outer membrane efflux family protein</fullName>
    </submittedName>
</protein>
<evidence type="ECO:0000313" key="9">
    <source>
        <dbReference type="Proteomes" id="UP000095601"/>
    </source>
</evidence>
<keyword evidence="9" id="KW-1185">Reference proteome</keyword>
<dbReference type="SUPFAM" id="SSF56954">
    <property type="entry name" value="Outer membrane efflux proteins (OEP)"/>
    <property type="match status" value="1"/>
</dbReference>
<dbReference type="Pfam" id="PF02321">
    <property type="entry name" value="OEP"/>
    <property type="match status" value="2"/>
</dbReference>
<keyword evidence="5" id="KW-0812">Transmembrane</keyword>
<dbReference type="KEGG" id="cnr:EB819_11530"/>
<dbReference type="EMBL" id="MKGI01000076">
    <property type="protein sequence ID" value="OEL10543.1"/>
    <property type="molecule type" value="Genomic_DNA"/>
</dbReference>
<dbReference type="PANTHER" id="PTHR30026:SF20">
    <property type="entry name" value="OUTER MEMBRANE PROTEIN TOLC"/>
    <property type="match status" value="1"/>
</dbReference>
<dbReference type="GO" id="GO:0015288">
    <property type="term" value="F:porin activity"/>
    <property type="evidence" value="ECO:0007669"/>
    <property type="project" value="TreeGrafter"/>
</dbReference>
<proteinExistence type="inferred from homology"/>
<dbReference type="OrthoDB" id="9811587at2"/>
<keyword evidence="3" id="KW-0813">Transport</keyword>
<evidence type="ECO:0000256" key="1">
    <source>
        <dbReference type="ARBA" id="ARBA00004442"/>
    </source>
</evidence>
<evidence type="ECO:0000256" key="2">
    <source>
        <dbReference type="ARBA" id="ARBA00007613"/>
    </source>
</evidence>
<accession>A0A1E5UC77</accession>
<dbReference type="GO" id="GO:0009279">
    <property type="term" value="C:cell outer membrane"/>
    <property type="evidence" value="ECO:0007669"/>
    <property type="project" value="UniProtKB-SubCell"/>
</dbReference>
<dbReference type="Proteomes" id="UP000095601">
    <property type="component" value="Unassembled WGS sequence"/>
</dbReference>
<dbReference type="STRING" id="237258.SAMN04489756_10468"/>
<evidence type="ECO:0000313" key="8">
    <source>
        <dbReference type="EMBL" id="OEL10543.1"/>
    </source>
</evidence>
<dbReference type="GO" id="GO:1990281">
    <property type="term" value="C:efflux pump complex"/>
    <property type="evidence" value="ECO:0007669"/>
    <property type="project" value="TreeGrafter"/>
</dbReference>
<gene>
    <name evidence="8" type="ORF">BHF72_0366</name>
</gene>
<keyword evidence="4" id="KW-1134">Transmembrane beta strand</keyword>
<dbReference type="GO" id="GO:0015562">
    <property type="term" value="F:efflux transmembrane transporter activity"/>
    <property type="evidence" value="ECO:0007669"/>
    <property type="project" value="InterPro"/>
</dbReference>
<comment type="similarity">
    <text evidence="2">Belongs to the outer membrane factor (OMF) (TC 1.B.17) family.</text>
</comment>
<dbReference type="PATRIC" id="fig|237258.4.peg.548"/>
<keyword evidence="7" id="KW-0998">Cell outer membrane</keyword>
<keyword evidence="6" id="KW-0472">Membrane</keyword>
<evidence type="ECO:0000256" key="5">
    <source>
        <dbReference type="ARBA" id="ARBA00022692"/>
    </source>
</evidence>
<evidence type="ECO:0000256" key="4">
    <source>
        <dbReference type="ARBA" id="ARBA00022452"/>
    </source>
</evidence>
<dbReference type="Gene3D" id="1.20.1600.10">
    <property type="entry name" value="Outer membrane efflux proteins (OEP)"/>
    <property type="match status" value="1"/>
</dbReference>